<dbReference type="Gene3D" id="1.25.10.10">
    <property type="entry name" value="Leucine-rich Repeat Variant"/>
    <property type="match status" value="1"/>
</dbReference>
<evidence type="ECO:0000259" key="1">
    <source>
        <dbReference type="SMART" id="SM01349"/>
    </source>
</evidence>
<gene>
    <name evidence="2" type="ORF">Cgig2_019093</name>
</gene>
<dbReference type="GO" id="GO:0000226">
    <property type="term" value="P:microtubule cytoskeleton organization"/>
    <property type="evidence" value="ECO:0007669"/>
    <property type="project" value="TreeGrafter"/>
</dbReference>
<sequence length="261" mass="29217">MATPLDNPPPTDAAVDYIASEDLKPFPEPNTQIQGLILGLESKDWIKLCESLNDTRRFALYHSSLLLPLLEQVMLVLVKAMKNPRSALCKTSIMAASDIFTAYRDKLLEPTSSGVFDQLHLQLLLKASQDKRFVCEEADKALKSMVQSITPLPLLHKLQAYVNHTNLRIRAKAAVSISNCVSRMGLEELEEFGLVPLVQVAANLLNDRLPEAREAARSITMSVYQSFTEKEEQKQESWQNFCEANLPALHGQSIIKITMSH</sequence>
<evidence type="ECO:0000313" key="3">
    <source>
        <dbReference type="Proteomes" id="UP001153076"/>
    </source>
</evidence>
<dbReference type="PANTHER" id="PTHR21567:SF65">
    <property type="entry name" value="ARM REPEAT SUPERFAMILY PROTEIN"/>
    <property type="match status" value="1"/>
</dbReference>
<dbReference type="EMBL" id="JAKOGI010000156">
    <property type="protein sequence ID" value="KAJ8441706.1"/>
    <property type="molecule type" value="Genomic_DNA"/>
</dbReference>
<dbReference type="GO" id="GO:0008017">
    <property type="term" value="F:microtubule binding"/>
    <property type="evidence" value="ECO:0007669"/>
    <property type="project" value="TreeGrafter"/>
</dbReference>
<accession>A0A9Q1QHH7</accession>
<organism evidence="2 3">
    <name type="scientific">Carnegiea gigantea</name>
    <dbReference type="NCBI Taxonomy" id="171969"/>
    <lineage>
        <taxon>Eukaryota</taxon>
        <taxon>Viridiplantae</taxon>
        <taxon>Streptophyta</taxon>
        <taxon>Embryophyta</taxon>
        <taxon>Tracheophyta</taxon>
        <taxon>Spermatophyta</taxon>
        <taxon>Magnoliopsida</taxon>
        <taxon>eudicotyledons</taxon>
        <taxon>Gunneridae</taxon>
        <taxon>Pentapetalae</taxon>
        <taxon>Caryophyllales</taxon>
        <taxon>Cactineae</taxon>
        <taxon>Cactaceae</taxon>
        <taxon>Cactoideae</taxon>
        <taxon>Echinocereeae</taxon>
        <taxon>Carnegiea</taxon>
    </lineage>
</organism>
<evidence type="ECO:0000313" key="2">
    <source>
        <dbReference type="EMBL" id="KAJ8441706.1"/>
    </source>
</evidence>
<dbReference type="SUPFAM" id="SSF48371">
    <property type="entry name" value="ARM repeat"/>
    <property type="match status" value="1"/>
</dbReference>
<dbReference type="OrthoDB" id="63891at2759"/>
<comment type="caution">
    <text evidence="2">The sequence shown here is derived from an EMBL/GenBank/DDBJ whole genome shotgun (WGS) entry which is preliminary data.</text>
</comment>
<dbReference type="GO" id="GO:0005881">
    <property type="term" value="C:cytoplasmic microtubule"/>
    <property type="evidence" value="ECO:0007669"/>
    <property type="project" value="TreeGrafter"/>
</dbReference>
<dbReference type="InterPro" id="IPR034085">
    <property type="entry name" value="TOG"/>
</dbReference>
<keyword evidence="3" id="KW-1185">Reference proteome</keyword>
<dbReference type="AlphaFoldDB" id="A0A9Q1QHH7"/>
<dbReference type="Pfam" id="PF12348">
    <property type="entry name" value="CLASP_N"/>
    <property type="match status" value="1"/>
</dbReference>
<feature type="domain" description="TOG" evidence="1">
    <location>
        <begin position="22"/>
        <end position="248"/>
    </location>
</feature>
<dbReference type="InterPro" id="IPR016024">
    <property type="entry name" value="ARM-type_fold"/>
</dbReference>
<protein>
    <recommendedName>
        <fullName evidence="1">TOG domain-containing protein</fullName>
    </recommendedName>
</protein>
<reference evidence="2" key="1">
    <citation type="submission" date="2022-04" db="EMBL/GenBank/DDBJ databases">
        <title>Carnegiea gigantea Genome sequencing and assembly v2.</title>
        <authorList>
            <person name="Copetti D."/>
            <person name="Sanderson M.J."/>
            <person name="Burquez A."/>
            <person name="Wojciechowski M.F."/>
        </authorList>
    </citation>
    <scope>NUCLEOTIDE SEQUENCE</scope>
    <source>
        <strain evidence="2">SGP5-SGP5p</strain>
        <tissue evidence="2">Aerial part</tissue>
    </source>
</reference>
<dbReference type="Proteomes" id="UP001153076">
    <property type="component" value="Unassembled WGS sequence"/>
</dbReference>
<dbReference type="PANTHER" id="PTHR21567">
    <property type="entry name" value="CLASP"/>
    <property type="match status" value="1"/>
</dbReference>
<proteinExistence type="predicted"/>
<dbReference type="InterPro" id="IPR011989">
    <property type="entry name" value="ARM-like"/>
</dbReference>
<dbReference type="InterPro" id="IPR024395">
    <property type="entry name" value="CLASP_N_dom"/>
</dbReference>
<dbReference type="SMART" id="SM01349">
    <property type="entry name" value="TOG"/>
    <property type="match status" value="1"/>
</dbReference>
<name>A0A9Q1QHH7_9CARY</name>